<reference evidence="2" key="2">
    <citation type="submission" date="2020-09" db="EMBL/GenBank/DDBJ databases">
        <authorList>
            <person name="Sun Q."/>
            <person name="Kim S."/>
        </authorList>
    </citation>
    <scope>NUCLEOTIDE SEQUENCE</scope>
    <source>
        <strain evidence="2">KCTC 42249</strain>
    </source>
</reference>
<evidence type="ECO:0000256" key="1">
    <source>
        <dbReference type="SAM" id="MobiDB-lite"/>
    </source>
</evidence>
<dbReference type="Proteomes" id="UP000630142">
    <property type="component" value="Unassembled WGS sequence"/>
</dbReference>
<name>A0A8J3DMJ6_9HYPH</name>
<keyword evidence="3" id="KW-1185">Reference proteome</keyword>
<accession>A0A8J3DMJ6</accession>
<feature type="region of interest" description="Disordered" evidence="1">
    <location>
        <begin position="1"/>
        <end position="26"/>
    </location>
</feature>
<evidence type="ECO:0000313" key="2">
    <source>
        <dbReference type="EMBL" id="GHD06426.1"/>
    </source>
</evidence>
<organism evidence="2 3">
    <name type="scientific">Tianweitania populi</name>
    <dbReference type="NCBI Taxonomy" id="1607949"/>
    <lineage>
        <taxon>Bacteria</taxon>
        <taxon>Pseudomonadati</taxon>
        <taxon>Pseudomonadota</taxon>
        <taxon>Alphaproteobacteria</taxon>
        <taxon>Hyphomicrobiales</taxon>
        <taxon>Phyllobacteriaceae</taxon>
        <taxon>Tianweitania</taxon>
    </lineage>
</organism>
<dbReference type="EMBL" id="BMZQ01000001">
    <property type="protein sequence ID" value="GHD06426.1"/>
    <property type="molecule type" value="Genomic_DNA"/>
</dbReference>
<evidence type="ECO:0000313" key="3">
    <source>
        <dbReference type="Proteomes" id="UP000630142"/>
    </source>
</evidence>
<gene>
    <name evidence="2" type="ORF">GCM10016234_03770</name>
</gene>
<sequence length="66" mass="7353">MQIMTNILNFKPRAESKSGQRSPETPADIIIFPGIRYERMEGNHTVSARRDIALRSTATVPALLQG</sequence>
<proteinExistence type="predicted"/>
<dbReference type="AlphaFoldDB" id="A0A8J3DMJ6"/>
<reference evidence="2" key="1">
    <citation type="journal article" date="2014" name="Int. J. Syst. Evol. Microbiol.">
        <title>Complete genome sequence of Corynebacterium casei LMG S-19264T (=DSM 44701T), isolated from a smear-ripened cheese.</title>
        <authorList>
            <consortium name="US DOE Joint Genome Institute (JGI-PGF)"/>
            <person name="Walter F."/>
            <person name="Albersmeier A."/>
            <person name="Kalinowski J."/>
            <person name="Ruckert C."/>
        </authorList>
    </citation>
    <scope>NUCLEOTIDE SEQUENCE</scope>
    <source>
        <strain evidence="2">KCTC 42249</strain>
    </source>
</reference>
<protein>
    <submittedName>
        <fullName evidence="2">Uncharacterized protein</fullName>
    </submittedName>
</protein>
<comment type="caution">
    <text evidence="2">The sequence shown here is derived from an EMBL/GenBank/DDBJ whole genome shotgun (WGS) entry which is preliminary data.</text>
</comment>